<evidence type="ECO:0008006" key="2">
    <source>
        <dbReference type="Google" id="ProtNLM"/>
    </source>
</evidence>
<gene>
    <name evidence="1" type="ORF">S01H1_83418</name>
</gene>
<dbReference type="AlphaFoldDB" id="X0Y8I1"/>
<comment type="caution">
    <text evidence="1">The sequence shown here is derived from an EMBL/GenBank/DDBJ whole genome shotgun (WGS) entry which is preliminary data.</text>
</comment>
<dbReference type="InterPro" id="IPR042099">
    <property type="entry name" value="ANL_N_sf"/>
</dbReference>
<protein>
    <recommendedName>
        <fullName evidence="2">AMP-dependent ligase C-terminal domain-containing protein</fullName>
    </recommendedName>
</protein>
<accession>X0Y8I1</accession>
<dbReference type="SUPFAM" id="SSF56801">
    <property type="entry name" value="Acetyl-CoA synthetase-like"/>
    <property type="match status" value="1"/>
</dbReference>
<proteinExistence type="predicted"/>
<organism evidence="1">
    <name type="scientific">marine sediment metagenome</name>
    <dbReference type="NCBI Taxonomy" id="412755"/>
    <lineage>
        <taxon>unclassified sequences</taxon>
        <taxon>metagenomes</taxon>
        <taxon>ecological metagenomes</taxon>
    </lineage>
</organism>
<dbReference type="PANTHER" id="PTHR36932">
    <property type="entry name" value="CAPSULAR POLYSACCHARIDE BIOSYNTHESIS PROTEIN"/>
    <property type="match status" value="1"/>
</dbReference>
<dbReference type="Gene3D" id="3.40.50.12780">
    <property type="entry name" value="N-terminal domain of ligase-like"/>
    <property type="match status" value="1"/>
</dbReference>
<evidence type="ECO:0000313" key="1">
    <source>
        <dbReference type="EMBL" id="GAG45013.1"/>
    </source>
</evidence>
<name>X0Y8I1_9ZZZZ</name>
<feature type="non-terminal residue" evidence="1">
    <location>
        <position position="1"/>
    </location>
</feature>
<sequence>NYAMSLLRYRTGDIVTLTNETKCLCGRNFPLIKSIEGRTDDMLMTSKGDYIGSASMSVVFELVNNIQEVQIIQNKMDEFIVKVVKLENFNKYDLNLLIDRLKERLGNKVSIKVVFVNQIKRTRAGKFRFIISNIIDK</sequence>
<dbReference type="PANTHER" id="PTHR36932:SF1">
    <property type="entry name" value="CAPSULAR POLYSACCHARIDE BIOSYNTHESIS PROTEIN"/>
    <property type="match status" value="1"/>
</dbReference>
<dbReference type="InterPro" id="IPR053158">
    <property type="entry name" value="CapK_Type1_Caps_Biosynth"/>
</dbReference>
<reference evidence="1" key="1">
    <citation type="journal article" date="2014" name="Front. Microbiol.">
        <title>High frequency of phylogenetically diverse reductive dehalogenase-homologous genes in deep subseafloor sedimentary metagenomes.</title>
        <authorList>
            <person name="Kawai M."/>
            <person name="Futagami T."/>
            <person name="Toyoda A."/>
            <person name="Takaki Y."/>
            <person name="Nishi S."/>
            <person name="Hori S."/>
            <person name="Arai W."/>
            <person name="Tsubouchi T."/>
            <person name="Morono Y."/>
            <person name="Uchiyama I."/>
            <person name="Ito T."/>
            <person name="Fujiyama A."/>
            <person name="Inagaki F."/>
            <person name="Takami H."/>
        </authorList>
    </citation>
    <scope>NUCLEOTIDE SEQUENCE</scope>
    <source>
        <strain evidence="1">Expedition CK06-06</strain>
    </source>
</reference>
<dbReference type="EMBL" id="BARS01056705">
    <property type="protein sequence ID" value="GAG45013.1"/>
    <property type="molecule type" value="Genomic_DNA"/>
</dbReference>